<dbReference type="EMBL" id="UINC01171883">
    <property type="protein sequence ID" value="SVD76683.1"/>
    <property type="molecule type" value="Genomic_DNA"/>
</dbReference>
<keyword evidence="2" id="KW-0378">Hydrolase</keyword>
<evidence type="ECO:0000259" key="3">
    <source>
        <dbReference type="Pfam" id="PF00884"/>
    </source>
</evidence>
<dbReference type="SUPFAM" id="SSF53649">
    <property type="entry name" value="Alkaline phosphatase-like"/>
    <property type="match status" value="1"/>
</dbReference>
<evidence type="ECO:0000256" key="1">
    <source>
        <dbReference type="ARBA" id="ARBA00008779"/>
    </source>
</evidence>
<feature type="non-terminal residue" evidence="4">
    <location>
        <position position="1"/>
    </location>
</feature>
<dbReference type="PANTHER" id="PTHR42693:SF53">
    <property type="entry name" value="ENDO-4-O-SULFATASE"/>
    <property type="match status" value="1"/>
</dbReference>
<comment type="similarity">
    <text evidence="1">Belongs to the sulfatase family.</text>
</comment>
<evidence type="ECO:0000256" key="2">
    <source>
        <dbReference type="ARBA" id="ARBA00022801"/>
    </source>
</evidence>
<protein>
    <recommendedName>
        <fullName evidence="3">Sulfatase N-terminal domain-containing protein</fullName>
    </recommendedName>
</protein>
<feature type="domain" description="Sulfatase N-terminal" evidence="3">
    <location>
        <begin position="2"/>
        <end position="255"/>
    </location>
</feature>
<sequence>EALEGHDYATLMAGKWHLGNNARDRWPLQRGFEKYFGCISGATRFFHPISPRDMTFGNEQLADPKSTTDEAFYTTDAFTDYAIRFLEEEQAAKKKRPAFLYLAYTAPHWPLQAFEDDVAKYRGKYKIGWDKLRQQRLKRQIASGLISADWPLSPRTPGIPDWDSLSEKKQDEMDLKMSVYAAMIDRVDQNIGKLVAHLKESKTFDNTLIFFLADNGGCQEGGMLGRGNFYDVEKRNQEHSNSYGEAWANASNTPFRLYKHFVHEGGA</sequence>
<dbReference type="PANTHER" id="PTHR42693">
    <property type="entry name" value="ARYLSULFATASE FAMILY MEMBER"/>
    <property type="match status" value="1"/>
</dbReference>
<dbReference type="Pfam" id="PF00884">
    <property type="entry name" value="Sulfatase"/>
    <property type="match status" value="1"/>
</dbReference>
<dbReference type="InterPro" id="IPR017850">
    <property type="entry name" value="Alkaline_phosphatase_core_sf"/>
</dbReference>
<dbReference type="AlphaFoldDB" id="A0A382Y0C9"/>
<dbReference type="InterPro" id="IPR000917">
    <property type="entry name" value="Sulfatase_N"/>
</dbReference>
<feature type="non-terminal residue" evidence="4">
    <location>
        <position position="267"/>
    </location>
</feature>
<gene>
    <name evidence="4" type="ORF">METZ01_LOCUS429537</name>
</gene>
<dbReference type="InterPro" id="IPR050738">
    <property type="entry name" value="Sulfatase"/>
</dbReference>
<reference evidence="4" key="1">
    <citation type="submission" date="2018-05" db="EMBL/GenBank/DDBJ databases">
        <authorList>
            <person name="Lanie J.A."/>
            <person name="Ng W.-L."/>
            <person name="Kazmierczak K.M."/>
            <person name="Andrzejewski T.M."/>
            <person name="Davidsen T.M."/>
            <person name="Wayne K.J."/>
            <person name="Tettelin H."/>
            <person name="Glass J.I."/>
            <person name="Rusch D."/>
            <person name="Podicherti R."/>
            <person name="Tsui H.-C.T."/>
            <person name="Winkler M.E."/>
        </authorList>
    </citation>
    <scope>NUCLEOTIDE SEQUENCE</scope>
</reference>
<accession>A0A382Y0C9</accession>
<dbReference type="Gene3D" id="3.40.720.10">
    <property type="entry name" value="Alkaline Phosphatase, subunit A"/>
    <property type="match status" value="1"/>
</dbReference>
<dbReference type="GO" id="GO:0004065">
    <property type="term" value="F:arylsulfatase activity"/>
    <property type="evidence" value="ECO:0007669"/>
    <property type="project" value="TreeGrafter"/>
</dbReference>
<name>A0A382Y0C9_9ZZZZ</name>
<proteinExistence type="inferred from homology"/>
<evidence type="ECO:0000313" key="4">
    <source>
        <dbReference type="EMBL" id="SVD76683.1"/>
    </source>
</evidence>
<organism evidence="4">
    <name type="scientific">marine metagenome</name>
    <dbReference type="NCBI Taxonomy" id="408172"/>
    <lineage>
        <taxon>unclassified sequences</taxon>
        <taxon>metagenomes</taxon>
        <taxon>ecological metagenomes</taxon>
    </lineage>
</organism>